<dbReference type="GO" id="GO:0005975">
    <property type="term" value="P:carbohydrate metabolic process"/>
    <property type="evidence" value="ECO:0007669"/>
    <property type="project" value="InterPro"/>
</dbReference>
<dbReference type="Gene3D" id="2.70.98.40">
    <property type="entry name" value="Glycoside hydrolase, family 65, N-terminal domain"/>
    <property type="match status" value="1"/>
</dbReference>
<dbReference type="InterPro" id="IPR005195">
    <property type="entry name" value="Glyco_hydro_65_M"/>
</dbReference>
<dbReference type="Gene3D" id="1.50.10.10">
    <property type="match status" value="1"/>
</dbReference>
<dbReference type="SUPFAM" id="SSF48208">
    <property type="entry name" value="Six-hairpin glycosidases"/>
    <property type="match status" value="1"/>
</dbReference>
<dbReference type="SUPFAM" id="SSF56784">
    <property type="entry name" value="HAD-like"/>
    <property type="match status" value="1"/>
</dbReference>
<dbReference type="Pfam" id="PF03633">
    <property type="entry name" value="Glyco_hydro_65C"/>
    <property type="match status" value="1"/>
</dbReference>
<evidence type="ECO:0000259" key="2">
    <source>
        <dbReference type="Pfam" id="PF03633"/>
    </source>
</evidence>
<dbReference type="STRING" id="1797197.A2Y75_07735"/>
<evidence type="ECO:0008006" key="6">
    <source>
        <dbReference type="Google" id="ProtNLM"/>
    </source>
</evidence>
<accession>A0A1F2WKC7</accession>
<dbReference type="InterPro" id="IPR005196">
    <property type="entry name" value="Glyco_hydro_65_N"/>
</dbReference>
<evidence type="ECO:0000313" key="4">
    <source>
        <dbReference type="EMBL" id="OFW57308.1"/>
    </source>
</evidence>
<dbReference type="AlphaFoldDB" id="A0A1F2WKC7"/>
<dbReference type="InterPro" id="IPR037018">
    <property type="entry name" value="GH65_N"/>
</dbReference>
<dbReference type="InterPro" id="IPR005194">
    <property type="entry name" value="Glyco_hydro_65_C"/>
</dbReference>
<dbReference type="InterPro" id="IPR023214">
    <property type="entry name" value="HAD_sf"/>
</dbReference>
<organism evidence="4 5">
    <name type="scientific">Candidatus Solincola sediminis</name>
    <dbReference type="NCBI Taxonomy" id="1797199"/>
    <lineage>
        <taxon>Bacteria</taxon>
        <taxon>Bacillati</taxon>
        <taxon>Actinomycetota</taxon>
        <taxon>Candidatus Geothermincolia</taxon>
        <taxon>Candidatus Geothermincolales</taxon>
        <taxon>Candidatus Geothermincolaceae</taxon>
        <taxon>Candidatus Solincola</taxon>
    </lineage>
</organism>
<proteinExistence type="predicted"/>
<gene>
    <name evidence="4" type="ORF">A2Y75_07735</name>
</gene>
<dbReference type="EMBL" id="MELK01000035">
    <property type="protein sequence ID" value="OFW57308.1"/>
    <property type="molecule type" value="Genomic_DNA"/>
</dbReference>
<protein>
    <recommendedName>
        <fullName evidence="6">Glycoside hydrolase family 65</fullName>
    </recommendedName>
</protein>
<dbReference type="GO" id="GO:0004553">
    <property type="term" value="F:hydrolase activity, hydrolyzing O-glycosyl compounds"/>
    <property type="evidence" value="ECO:0007669"/>
    <property type="project" value="TreeGrafter"/>
</dbReference>
<feature type="domain" description="Glycoside hydrolase family 65 N-terminal" evidence="3">
    <location>
        <begin position="336"/>
        <end position="571"/>
    </location>
</feature>
<dbReference type="InterPro" id="IPR011013">
    <property type="entry name" value="Gal_mutarotase_sf_dom"/>
</dbReference>
<dbReference type="Pfam" id="PF03636">
    <property type="entry name" value="Glyco_hydro_65N"/>
    <property type="match status" value="1"/>
</dbReference>
<dbReference type="InterPro" id="IPR012341">
    <property type="entry name" value="6hp_glycosidase-like_sf"/>
</dbReference>
<dbReference type="GO" id="GO:0016757">
    <property type="term" value="F:glycosyltransferase activity"/>
    <property type="evidence" value="ECO:0007669"/>
    <property type="project" value="UniProtKB-ARBA"/>
</dbReference>
<evidence type="ECO:0000259" key="1">
    <source>
        <dbReference type="Pfam" id="PF03632"/>
    </source>
</evidence>
<dbReference type="PANTHER" id="PTHR11051:SF8">
    <property type="entry name" value="PROTEIN-GLUCOSYLGALACTOSYLHYDROXYLYSINE GLUCOSIDASE"/>
    <property type="match status" value="1"/>
</dbReference>
<dbReference type="GO" id="GO:0030246">
    <property type="term" value="F:carbohydrate binding"/>
    <property type="evidence" value="ECO:0007669"/>
    <property type="project" value="InterPro"/>
</dbReference>
<reference evidence="4 5" key="1">
    <citation type="journal article" date="2016" name="Nat. Commun.">
        <title>Thousands of microbial genomes shed light on interconnected biogeochemical processes in an aquifer system.</title>
        <authorList>
            <person name="Anantharaman K."/>
            <person name="Brown C.T."/>
            <person name="Hug L.A."/>
            <person name="Sharon I."/>
            <person name="Castelle C.J."/>
            <person name="Probst A.J."/>
            <person name="Thomas B.C."/>
            <person name="Singh A."/>
            <person name="Wilkins M.J."/>
            <person name="Karaoz U."/>
            <person name="Brodie E.L."/>
            <person name="Williams K.H."/>
            <person name="Hubbard S.S."/>
            <person name="Banfield J.F."/>
        </authorList>
    </citation>
    <scope>NUCLEOTIDE SEQUENCE [LARGE SCALE GENOMIC DNA]</scope>
</reference>
<dbReference type="PANTHER" id="PTHR11051">
    <property type="entry name" value="GLYCOSYL HYDROLASE-RELATED"/>
    <property type="match status" value="1"/>
</dbReference>
<dbReference type="InterPro" id="IPR008928">
    <property type="entry name" value="6-hairpin_glycosidase_sf"/>
</dbReference>
<dbReference type="Gene3D" id="2.60.420.10">
    <property type="entry name" value="Maltose phosphorylase, domain 3"/>
    <property type="match status" value="1"/>
</dbReference>
<feature type="domain" description="Glycoside hydrolase family 65 C-terminal" evidence="2">
    <location>
        <begin position="1007"/>
        <end position="1067"/>
    </location>
</feature>
<evidence type="ECO:0000313" key="5">
    <source>
        <dbReference type="Proteomes" id="UP000177876"/>
    </source>
</evidence>
<dbReference type="Proteomes" id="UP000177876">
    <property type="component" value="Unassembled WGS sequence"/>
</dbReference>
<dbReference type="Gene3D" id="3.40.50.1000">
    <property type="entry name" value="HAD superfamily/HAD-like"/>
    <property type="match status" value="1"/>
</dbReference>
<sequence>MAGGRTGHGTKLCNYKTGHDMKACESVFPAASSHPFRIIAFDWDGTAVKNRKADARQVARVLEGLLDYQIFIVVITGTNFANINRQFASLIRTPNKHNLFVCTNRGSEVFGFASARKPILIHGREARPEENALLDQVAEAVKRDIENQSNVKVNIIYKRLNRRKIDLIPEWKDPEKSQIGVLLHATNTRLLEGGFKRGIKGVYELTEKYAQAFGLTDARITSDVKHIEIGLTDKSDSIRWVINNLAASRNIPIADILVLGDEFGPVAGFEGSDYRMVLPEDSGMTYVSVGKEPGGVPRRVLRASGGPRCFLSIMREQLALQGKLAPTEDEAFLFSEKGFDPLRQREIEALMAVGNGYLGIRSSLEEGGRASEPAMMVAGVYDRPSPDLPEDIVIFPDWLFTRVEANGERLFITEHNFIEHQRILDMKKGIFRRIWRHRGAGGNTTWIIYTHFACLFEPHALVFRILLIPENYRGKIKVETGLKNFPTRKDFIHTINKHPNEAGSGSYEKGKTTHTDISMVEAYVTRATEGFIQPDRRTRSRESELLDEWQWESEPGQEMTISKFACIYTSRDGIKLERKSELTLDKLEEAGVDNLMLEQADAWESRWNDSKVTLAGDREGQKLINFATYHLIAAGNSRDDRVSIGARTLTGPGYRGHIFWDSEVYMLPFFVFTDPPTARAMLMYRYHTLPGARRKAKAGGWEGALYAWESTITGDEMTPLVGIGPRGKKTPILSGQLEQHISADVAYGVWFYWNATLDDEFLLKAGAEILVETARFWASRVEEKAGGLCITNVEGPDEYHECIDNNAFTNMMAAWNLRRAADVLVYIQAFHAPQWPAFRSRMNLSDAEKDRWHEIAGKIIGGTRNDGLIEQFEGYFDLEDINVFDYEPRMAALDVVLGRKKTQISQAVKQADAVLLLYLLEEQFDPDVIRKNLLYYDARTAHGSSLSPSIYGLVAARMGLMKMALRYFRQAGLIDLSGNPAISAGGVHAAAMGGFWQQLVMGFGGVRTRRDGIVFYPQLPSRWRRMDFSVKWRGKRLDLDIRRSKTILLDIEGTGPVRAGIYGKPLQNLECGRRYVSEWSEGTWDKFSEYK</sequence>
<name>A0A1F2WKC7_9ACTN</name>
<dbReference type="SUPFAM" id="SSF74650">
    <property type="entry name" value="Galactose mutarotase-like"/>
    <property type="match status" value="1"/>
</dbReference>
<comment type="caution">
    <text evidence="4">The sequence shown here is derived from an EMBL/GenBank/DDBJ whole genome shotgun (WGS) entry which is preliminary data.</text>
</comment>
<feature type="domain" description="Glycoside hydrolase family 65 central catalytic" evidence="1">
    <location>
        <begin position="626"/>
        <end position="997"/>
    </location>
</feature>
<dbReference type="Pfam" id="PF03632">
    <property type="entry name" value="Glyco_hydro_65m"/>
    <property type="match status" value="1"/>
</dbReference>
<dbReference type="InterPro" id="IPR036412">
    <property type="entry name" value="HAD-like_sf"/>
</dbReference>
<evidence type="ECO:0000259" key="3">
    <source>
        <dbReference type="Pfam" id="PF03636"/>
    </source>
</evidence>